<feature type="compositionally biased region" description="Acidic residues" evidence="1">
    <location>
        <begin position="451"/>
        <end position="460"/>
    </location>
</feature>
<keyword evidence="2" id="KW-0472">Membrane</keyword>
<feature type="transmembrane region" description="Helical" evidence="2">
    <location>
        <begin position="234"/>
        <end position="259"/>
    </location>
</feature>
<dbReference type="Proteomes" id="UP000006174">
    <property type="component" value="Unassembled WGS sequence"/>
</dbReference>
<dbReference type="EMBL" id="CAGI01000137">
    <property type="protein sequence ID" value="CCF48738.1"/>
    <property type="molecule type" value="Genomic_DNA"/>
</dbReference>
<keyword evidence="2" id="KW-1133">Transmembrane helix</keyword>
<sequence>MSPHDPNLFSLISSVFEPNFLILVSYLLVNVCLAFRVIRIATRRYRQLKLTPSESGEMDAVEQLVDADSGVMEAYESLFKHKKRRKNDRSATPVADALIRLAAWAAKTNAIRAKCILVLLAVVSVGLTWYYMLAFLRHSYLAYLERCHLTSYPLPPPPPPFSMKRLDQMIPALHLRLLRISQWLASLSLFKEAWMEVIKDNTSWWWSGEICIITVGAWALFLRREAERIRMPHVWMLMALGQLVAISFAFNLFNLGIIYRLDTKDLLASRCNQVHKSKHRVIEPYKEVDFQDSDSFSSDSGSSSASDPHAGHRPGYQVALRTCDIQRVDSRPPSPPRPPSSLPPTPSRSPDPDVPSVVTFSTSYIVKKTPLPPRPTMMDKVAIALAKVVPERFALPLFVVAGLSSVLQHPDSFGKVMVMHLFPLLISVYPTKYHLQPVVKGRVGGGRREEAEEEEEEEESMMYPEDTPGLSTWQVLRRMMGRSDDKVPLWEDVKMMYFALGVVSVILRFWVTIACLKEMDGDGGLLQRGWRTATLLFPTTFFRHPAQSSISSDHVCVAISAMFFVLIESGLWICKAAVATPSAYLAADNSDEEYDNFDNTHTKASPSTISLVDENSKLIETQARVVVALLLLSPLLGGSATMSFYLAMRCGWVQQCERHKERKDRELLTAPSGSRSRVVEEKEEVKFIENQKGERYVEVRKTKVEFSGIRTARVRPGRMPRAVMEEIERLEEVPVSSGSAESDVRVEGEGQGGKQTTARGARGARAGSAAGESERGVSSSLDEQQGAGRRTTPMRQRNPPQRYGDMMPSSSPVSSSWS</sequence>
<comment type="caution">
    <text evidence="3">The sequence shown here is derived from an EMBL/GenBank/DDBJ whole genome shotgun (WGS) entry which is preliminary data.</text>
</comment>
<evidence type="ECO:0000313" key="4">
    <source>
        <dbReference type="Proteomes" id="UP000006174"/>
    </source>
</evidence>
<feature type="compositionally biased region" description="Low complexity" evidence="1">
    <location>
        <begin position="758"/>
        <end position="780"/>
    </location>
</feature>
<name>I2FP95_USTHO</name>
<feature type="region of interest" description="Disordered" evidence="1">
    <location>
        <begin position="731"/>
        <end position="818"/>
    </location>
</feature>
<gene>
    <name evidence="3" type="ORF">UHOR_08746</name>
</gene>
<keyword evidence="4" id="KW-1185">Reference proteome</keyword>
<feature type="compositionally biased region" description="Low complexity" evidence="1">
    <location>
        <begin position="808"/>
        <end position="818"/>
    </location>
</feature>
<protein>
    <submittedName>
        <fullName evidence="3">Uncharacterized protein</fullName>
    </submittedName>
</protein>
<feature type="region of interest" description="Disordered" evidence="1">
    <location>
        <begin position="443"/>
        <end position="465"/>
    </location>
</feature>
<feature type="compositionally biased region" description="Low complexity" evidence="1">
    <location>
        <begin position="293"/>
        <end position="307"/>
    </location>
</feature>
<dbReference type="AlphaFoldDB" id="I2FP95"/>
<feature type="compositionally biased region" description="Pro residues" evidence="1">
    <location>
        <begin position="332"/>
        <end position="353"/>
    </location>
</feature>
<evidence type="ECO:0000256" key="1">
    <source>
        <dbReference type="SAM" id="MobiDB-lite"/>
    </source>
</evidence>
<dbReference type="OMA" id="YMLAFLR"/>
<dbReference type="HOGENOM" id="CLU_345183_0_0_1"/>
<keyword evidence="2" id="KW-0812">Transmembrane</keyword>
<evidence type="ECO:0000313" key="3">
    <source>
        <dbReference type="EMBL" id="CCF48738.1"/>
    </source>
</evidence>
<reference evidence="3 4" key="1">
    <citation type="journal article" date="2012" name="Plant Cell">
        <title>Genome comparison of barley and maize smut fungi reveals targeted loss of RNA silencing components and species-specific presence of transposable elements.</title>
        <authorList>
            <person name="Laurie J.D."/>
            <person name="Ali S."/>
            <person name="Linning R."/>
            <person name="Mannhaupt G."/>
            <person name="Wong P."/>
            <person name="Gueldener U."/>
            <person name="Muensterkoetter M."/>
            <person name="Moore R."/>
            <person name="Kahmann R."/>
            <person name="Bakkeren G."/>
            <person name="Schirawski J."/>
        </authorList>
    </citation>
    <scope>NUCLEOTIDE SEQUENCE [LARGE SCALE GENOMIC DNA]</scope>
    <source>
        <strain evidence="4">Uh4875-4</strain>
    </source>
</reference>
<dbReference type="eggNOG" id="ENOG502S2VI">
    <property type="taxonomic scope" value="Eukaryota"/>
</dbReference>
<organism evidence="3 4">
    <name type="scientific">Ustilago hordei</name>
    <name type="common">Barley covered smut fungus</name>
    <dbReference type="NCBI Taxonomy" id="120017"/>
    <lineage>
        <taxon>Eukaryota</taxon>
        <taxon>Fungi</taxon>
        <taxon>Dikarya</taxon>
        <taxon>Basidiomycota</taxon>
        <taxon>Ustilaginomycotina</taxon>
        <taxon>Ustilaginomycetes</taxon>
        <taxon>Ustilaginales</taxon>
        <taxon>Ustilaginaceae</taxon>
        <taxon>Ustilago</taxon>
    </lineage>
</organism>
<evidence type="ECO:0000256" key="2">
    <source>
        <dbReference type="SAM" id="Phobius"/>
    </source>
</evidence>
<feature type="transmembrane region" description="Helical" evidence="2">
    <location>
        <begin position="116"/>
        <end position="136"/>
    </location>
</feature>
<feature type="transmembrane region" description="Helical" evidence="2">
    <location>
        <begin position="204"/>
        <end position="222"/>
    </location>
</feature>
<proteinExistence type="predicted"/>
<accession>I2FP95</accession>
<feature type="transmembrane region" description="Helical" evidence="2">
    <location>
        <begin position="20"/>
        <end position="38"/>
    </location>
</feature>
<feature type="region of interest" description="Disordered" evidence="1">
    <location>
        <begin position="327"/>
        <end position="354"/>
    </location>
</feature>
<feature type="region of interest" description="Disordered" evidence="1">
    <location>
        <begin position="292"/>
        <end position="314"/>
    </location>
</feature>